<comment type="caution">
    <text evidence="2">The sequence shown here is derived from an EMBL/GenBank/DDBJ whole genome shotgun (WGS) entry which is preliminary data.</text>
</comment>
<dbReference type="EMBL" id="JAATHJ010000022">
    <property type="protein sequence ID" value="NJP38416.1"/>
    <property type="molecule type" value="Genomic_DNA"/>
</dbReference>
<reference evidence="2 3" key="1">
    <citation type="submission" date="2020-03" db="EMBL/GenBank/DDBJ databases">
        <title>Assessment of the enzymatic potential of alkaline-tolerant lipase obtained from Bacillus luteus H11 (technogenic soil) for the bioremediation of saline soils contaminated with petroleum substances.</title>
        <authorList>
            <person name="Kalwasinska A."/>
        </authorList>
    </citation>
    <scope>NUCLEOTIDE SEQUENCE [LARGE SCALE GENOMIC DNA]</scope>
    <source>
        <strain evidence="2 3">H11</strain>
    </source>
</reference>
<gene>
    <name evidence="2" type="ORF">HCN83_12540</name>
</gene>
<keyword evidence="1" id="KW-0732">Signal</keyword>
<evidence type="ECO:0000313" key="2">
    <source>
        <dbReference type="EMBL" id="NJP38416.1"/>
    </source>
</evidence>
<dbReference type="AlphaFoldDB" id="A0A969PU41"/>
<feature type="signal peptide" evidence="1">
    <location>
        <begin position="1"/>
        <end position="21"/>
    </location>
</feature>
<sequence>MKNWAVKLSVSAGFISIPACAADEPPSASVHMGDITAATLMGSYEWNAGATGGSREEALVPPQAVEMEELEAVDVEAGADASVALEGGENAEIDVLLWNEQSVQEELASGTGEFTVPSEEGEHIIEIFADWGEEGYASYTLFIDVSEEEEDEEEG</sequence>
<evidence type="ECO:0008006" key="4">
    <source>
        <dbReference type="Google" id="ProtNLM"/>
    </source>
</evidence>
<feature type="chain" id="PRO_5037077860" description="Peptidase C-terminal archaeal/bacterial domain-containing protein" evidence="1">
    <location>
        <begin position="22"/>
        <end position="155"/>
    </location>
</feature>
<evidence type="ECO:0000313" key="3">
    <source>
        <dbReference type="Proteomes" id="UP000752012"/>
    </source>
</evidence>
<evidence type="ECO:0000256" key="1">
    <source>
        <dbReference type="SAM" id="SignalP"/>
    </source>
</evidence>
<name>A0A969PU41_9BACI</name>
<accession>A0A969PU41</accession>
<organism evidence="2 3">
    <name type="scientific">Alkalicoccus luteus</name>
    <dbReference type="NCBI Taxonomy" id="1237094"/>
    <lineage>
        <taxon>Bacteria</taxon>
        <taxon>Bacillati</taxon>
        <taxon>Bacillota</taxon>
        <taxon>Bacilli</taxon>
        <taxon>Bacillales</taxon>
        <taxon>Bacillaceae</taxon>
        <taxon>Alkalicoccus</taxon>
    </lineage>
</organism>
<protein>
    <recommendedName>
        <fullName evidence="4">Peptidase C-terminal archaeal/bacterial domain-containing protein</fullName>
    </recommendedName>
</protein>
<dbReference type="Proteomes" id="UP000752012">
    <property type="component" value="Unassembled WGS sequence"/>
</dbReference>
<keyword evidence="3" id="KW-1185">Reference proteome</keyword>
<proteinExistence type="predicted"/>